<feature type="domain" description="Helicase-associated" evidence="2">
    <location>
        <begin position="299"/>
        <end position="358"/>
    </location>
</feature>
<feature type="region of interest" description="Disordered" evidence="1">
    <location>
        <begin position="339"/>
        <end position="396"/>
    </location>
</feature>
<evidence type="ECO:0000259" key="2">
    <source>
        <dbReference type="Pfam" id="PF03457"/>
    </source>
</evidence>
<dbReference type="Pfam" id="PF03457">
    <property type="entry name" value="HA"/>
    <property type="match status" value="1"/>
</dbReference>
<dbReference type="PANTHER" id="PTHR33418:SF1">
    <property type="entry name" value="HELICASE-ASSOCIATED DOMAIN-CONTAINING PROTEIN"/>
    <property type="match status" value="1"/>
</dbReference>
<proteinExistence type="predicted"/>
<dbReference type="Proteomes" id="UP001501004">
    <property type="component" value="Unassembled WGS sequence"/>
</dbReference>
<dbReference type="InterPro" id="IPR005114">
    <property type="entry name" value="Helicase_assoc"/>
</dbReference>
<name>A0ABP7FLG8_9MICO</name>
<feature type="compositionally biased region" description="Basic and acidic residues" evidence="1">
    <location>
        <begin position="379"/>
        <end position="388"/>
    </location>
</feature>
<evidence type="ECO:0000313" key="4">
    <source>
        <dbReference type="Proteomes" id="UP001501004"/>
    </source>
</evidence>
<dbReference type="RefSeq" id="WP_344755862.1">
    <property type="nucleotide sequence ID" value="NZ_BAABAE010000003.1"/>
</dbReference>
<dbReference type="EMBL" id="BAABAE010000003">
    <property type="protein sequence ID" value="GAA3742862.1"/>
    <property type="molecule type" value="Genomic_DNA"/>
</dbReference>
<evidence type="ECO:0000256" key="1">
    <source>
        <dbReference type="SAM" id="MobiDB-lite"/>
    </source>
</evidence>
<protein>
    <recommendedName>
        <fullName evidence="2">Helicase-associated domain-containing protein</fullName>
    </recommendedName>
</protein>
<organism evidence="3 4">
    <name type="scientific">Leifsonella bigeumensis</name>
    <dbReference type="NCBI Taxonomy" id="433643"/>
    <lineage>
        <taxon>Bacteria</taxon>
        <taxon>Bacillati</taxon>
        <taxon>Actinomycetota</taxon>
        <taxon>Actinomycetes</taxon>
        <taxon>Micrococcales</taxon>
        <taxon>Microbacteriaceae</taxon>
        <taxon>Leifsonella</taxon>
    </lineage>
</organism>
<keyword evidence="4" id="KW-1185">Reference proteome</keyword>
<accession>A0ABP7FLG8</accession>
<gene>
    <name evidence="3" type="ORF">GCM10022239_17940</name>
</gene>
<feature type="compositionally biased region" description="Basic and acidic residues" evidence="1">
    <location>
        <begin position="339"/>
        <end position="355"/>
    </location>
</feature>
<dbReference type="PANTHER" id="PTHR33418">
    <property type="entry name" value="HELICASE-ASSOCIATED"/>
    <property type="match status" value="1"/>
</dbReference>
<evidence type="ECO:0000313" key="3">
    <source>
        <dbReference type="EMBL" id="GAA3742862.1"/>
    </source>
</evidence>
<sequence>MPRTVPLEVHRERAIAWAAFVENEGRQPGNSPSVPQSESALYYWMHRLRRQDARGELKPEIEATLSKHVPEWRTPSDRVLRIDTDLHALYAAEYSMFRDLHGRPPSQLASAKRERQLHHWFTNQRAALTTGRLDTSVQAAISRYLPGWDAPSGRTRRPPTVRTFEARLRELHEYMESNDGLLPSTSHRGDDPDGIGNWLRSQRTRLRRGEIKRSRKRALDELAPGWAYETRSVQKWTLRANELAAFVSEHERLPRRSSEPTERRLATWLTGARSAELTELQSGTLDALIPDWRGNGVAKAWGVRVHEIHAFIAEHGHRPRPQGSTPEERRMGFWLTRQRRADKEGKHTPEQKTLLDEVLPGWKRPERASAKPRTPRHPGAHERQESKSKLSNARSVDVIDQAQRDITNKHPELAIEDPYRYARKVVKRYLRLSARAAMPVNDTK</sequence>
<dbReference type="Gene3D" id="6.10.140.530">
    <property type="match status" value="2"/>
</dbReference>
<reference evidence="4" key="1">
    <citation type="journal article" date="2019" name="Int. J. Syst. Evol. Microbiol.">
        <title>The Global Catalogue of Microorganisms (GCM) 10K type strain sequencing project: providing services to taxonomists for standard genome sequencing and annotation.</title>
        <authorList>
            <consortium name="The Broad Institute Genomics Platform"/>
            <consortium name="The Broad Institute Genome Sequencing Center for Infectious Disease"/>
            <person name="Wu L."/>
            <person name="Ma J."/>
        </authorList>
    </citation>
    <scope>NUCLEOTIDE SEQUENCE [LARGE SCALE GENOMIC DNA]</scope>
    <source>
        <strain evidence="4">JCM 16949</strain>
    </source>
</reference>
<comment type="caution">
    <text evidence="3">The sequence shown here is derived from an EMBL/GenBank/DDBJ whole genome shotgun (WGS) entry which is preliminary data.</text>
</comment>